<organism evidence="1 2">
    <name type="scientific">Trichocoleus desertorum GB2-A4</name>
    <dbReference type="NCBI Taxonomy" id="2933944"/>
    <lineage>
        <taxon>Bacteria</taxon>
        <taxon>Bacillati</taxon>
        <taxon>Cyanobacteriota</taxon>
        <taxon>Cyanophyceae</taxon>
        <taxon>Leptolyngbyales</taxon>
        <taxon>Trichocoleusaceae</taxon>
        <taxon>Trichocoleus</taxon>
    </lineage>
</organism>
<sequence>MNLVEQAYQRLAIATDLVKSSVDSLSEVSDRSEVTFEVLQDLTVVLYELEKLAQDFNTLLKN</sequence>
<gene>
    <name evidence="1" type="ORF">NC998_04585</name>
</gene>
<proteinExistence type="predicted"/>
<keyword evidence="2" id="KW-1185">Reference proteome</keyword>
<protein>
    <submittedName>
        <fullName evidence="1">Uncharacterized protein</fullName>
    </submittedName>
</protein>
<evidence type="ECO:0000313" key="1">
    <source>
        <dbReference type="EMBL" id="MEP0816367.1"/>
    </source>
</evidence>
<accession>A0ABV0J3L5</accession>
<dbReference type="EMBL" id="JAMPKM010000002">
    <property type="protein sequence ID" value="MEP0816367.1"/>
    <property type="molecule type" value="Genomic_DNA"/>
</dbReference>
<dbReference type="RefSeq" id="WP_190433685.1">
    <property type="nucleotide sequence ID" value="NZ_JAMPKM010000002.1"/>
</dbReference>
<comment type="caution">
    <text evidence="1">The sequence shown here is derived from an EMBL/GenBank/DDBJ whole genome shotgun (WGS) entry which is preliminary data.</text>
</comment>
<reference evidence="1 2" key="1">
    <citation type="submission" date="2022-04" db="EMBL/GenBank/DDBJ databases">
        <title>Positive selection, recombination, and allopatry shape intraspecific diversity of widespread and dominant cyanobacteria.</title>
        <authorList>
            <person name="Wei J."/>
            <person name="Shu W."/>
            <person name="Hu C."/>
        </authorList>
    </citation>
    <scope>NUCLEOTIDE SEQUENCE [LARGE SCALE GENOMIC DNA]</scope>
    <source>
        <strain evidence="1 2">GB2-A4</strain>
    </source>
</reference>
<evidence type="ECO:0000313" key="2">
    <source>
        <dbReference type="Proteomes" id="UP001464891"/>
    </source>
</evidence>
<name>A0ABV0J3L5_9CYAN</name>
<dbReference type="Proteomes" id="UP001464891">
    <property type="component" value="Unassembled WGS sequence"/>
</dbReference>